<protein>
    <recommendedName>
        <fullName evidence="4">ATP-binding protein</fullName>
    </recommendedName>
</protein>
<evidence type="ECO:0000313" key="2">
    <source>
        <dbReference type="EMBL" id="GAA1957813.1"/>
    </source>
</evidence>
<proteinExistence type="predicted"/>
<gene>
    <name evidence="2" type="ORF">GCM10009754_30020</name>
</gene>
<dbReference type="SUPFAM" id="SSF52540">
    <property type="entry name" value="P-loop containing nucleoside triphosphate hydrolases"/>
    <property type="match status" value="1"/>
</dbReference>
<evidence type="ECO:0000313" key="3">
    <source>
        <dbReference type="Proteomes" id="UP001501116"/>
    </source>
</evidence>
<reference evidence="2 3" key="1">
    <citation type="journal article" date="2019" name="Int. J. Syst. Evol. Microbiol.">
        <title>The Global Catalogue of Microorganisms (GCM) 10K type strain sequencing project: providing services to taxonomists for standard genome sequencing and annotation.</title>
        <authorList>
            <consortium name="The Broad Institute Genomics Platform"/>
            <consortium name="The Broad Institute Genome Sequencing Center for Infectious Disease"/>
            <person name="Wu L."/>
            <person name="Ma J."/>
        </authorList>
    </citation>
    <scope>NUCLEOTIDE SEQUENCE [LARGE SCALE GENOMIC DNA]</scope>
    <source>
        <strain evidence="2 3">JCM 14545</strain>
    </source>
</reference>
<organism evidence="2 3">
    <name type="scientific">Amycolatopsis minnesotensis</name>
    <dbReference type="NCBI Taxonomy" id="337894"/>
    <lineage>
        <taxon>Bacteria</taxon>
        <taxon>Bacillati</taxon>
        <taxon>Actinomycetota</taxon>
        <taxon>Actinomycetes</taxon>
        <taxon>Pseudonocardiales</taxon>
        <taxon>Pseudonocardiaceae</taxon>
        <taxon>Amycolatopsis</taxon>
    </lineage>
</organism>
<accession>A0ABN2QTK6</accession>
<dbReference type="InterPro" id="IPR027417">
    <property type="entry name" value="P-loop_NTPase"/>
</dbReference>
<keyword evidence="3" id="KW-1185">Reference proteome</keyword>
<dbReference type="RefSeq" id="WP_344418018.1">
    <property type="nucleotide sequence ID" value="NZ_BAAANN010000010.1"/>
</dbReference>
<evidence type="ECO:0000256" key="1">
    <source>
        <dbReference type="SAM" id="MobiDB-lite"/>
    </source>
</evidence>
<evidence type="ECO:0008006" key="4">
    <source>
        <dbReference type="Google" id="ProtNLM"/>
    </source>
</evidence>
<comment type="caution">
    <text evidence="2">The sequence shown here is derived from an EMBL/GenBank/DDBJ whole genome shotgun (WGS) entry which is preliminary data.</text>
</comment>
<dbReference type="Proteomes" id="UP001501116">
    <property type="component" value="Unassembled WGS sequence"/>
</dbReference>
<sequence>MPIDAHPLSGLRAITGGLVEELLSRPGGENRALPVVVALGARGTGKTALLTELATRCEDIPHAHVDFERHDWENVQPRELLGHLAFDLGRHWRQFGRLAFPRLWLCMLVLGAPVEVGDRRAALRRLRELLAQNQPLEHNREAIVDVVKLAGGVASGRSLPGWNEATDLLLRGLSWYDRRRLIGKIKTIPSGAGNHEDFLIEIAKHAQGDEEDRAGVDATFCDAFLADLRRDYSGINRARRTLNSLVLLDNAHTPGGRSFLRALDEARRRCPDEADPLAVVATSRTWNPDWNESWTLLTAHHTGDREPTRPTTHRTNGLDRPAPRRPSDVEEDWSETPGPLENRWYPWYLVELGTLSKEDTMDIAAGYDIHPASRLPRFLHRLTDGHPRAITEVVAKVAHRYDSANPALLRGALQTGVPGGDGRETTLLAEIHDYLLQDFSEANRQDLVTASAAIDVEMLFHKEILDLRNPMGEGALFKALGEHLWLRAEPGESPQYVLHPWLRRVLLQELASRAEDHPLSWVEVHTRCRDFYEKNGRIVAARYHDLALENVGETIVHLRRPFDARHAEFDVPAAEAWLAELDVITAAPNRLDKDADPYHQVQHLVHEFDDELETTLAWLVVALWISRDPLGDPGKTLDSTIESTFHHLAQGRGRGSMLLHERAERYR</sequence>
<feature type="region of interest" description="Disordered" evidence="1">
    <location>
        <begin position="300"/>
        <end position="336"/>
    </location>
</feature>
<dbReference type="EMBL" id="BAAANN010000010">
    <property type="protein sequence ID" value="GAA1957813.1"/>
    <property type="molecule type" value="Genomic_DNA"/>
</dbReference>
<name>A0ABN2QTK6_9PSEU</name>